<sequence>MLRLEKGYPPTHSEDQDFEYAEECDYAGECLSDACSITTDDDAQFPTGSNWRSKLFNRTEDGSEGAAEGSSSAGEEDEEDEDAEGEKDSSFEDVARPPKRQRLASPAHSPPAPPPESSSDLEDMTPAPEASTSRPPGADSVRPKAKSANVVSPASVSTDSNAGLPAKALPESVSQKSPPVI</sequence>
<accession>A0A074RD82</accession>
<dbReference type="EMBL" id="AZST01002197">
    <property type="protein sequence ID" value="KEP45141.1"/>
    <property type="molecule type" value="Genomic_DNA"/>
</dbReference>
<protein>
    <submittedName>
        <fullName evidence="2">Uncharacterized protein</fullName>
    </submittedName>
</protein>
<comment type="caution">
    <text evidence="2">The sequence shown here is derived from an EMBL/GenBank/DDBJ whole genome shotgun (WGS) entry which is preliminary data.</text>
</comment>
<feature type="region of interest" description="Disordered" evidence="1">
    <location>
        <begin position="38"/>
        <end position="181"/>
    </location>
</feature>
<proteinExistence type="predicted"/>
<dbReference type="AlphaFoldDB" id="A0A074RD82"/>
<feature type="compositionally biased region" description="Low complexity" evidence="1">
    <location>
        <begin position="64"/>
        <end position="73"/>
    </location>
</feature>
<evidence type="ECO:0000313" key="2">
    <source>
        <dbReference type="EMBL" id="KEP45141.1"/>
    </source>
</evidence>
<gene>
    <name evidence="2" type="ORF">V565_312750</name>
</gene>
<feature type="non-terminal residue" evidence="2">
    <location>
        <position position="181"/>
    </location>
</feature>
<keyword evidence="3" id="KW-1185">Reference proteome</keyword>
<organism evidence="2 3">
    <name type="scientific">Rhizoctonia solani 123E</name>
    <dbReference type="NCBI Taxonomy" id="1423351"/>
    <lineage>
        <taxon>Eukaryota</taxon>
        <taxon>Fungi</taxon>
        <taxon>Dikarya</taxon>
        <taxon>Basidiomycota</taxon>
        <taxon>Agaricomycotina</taxon>
        <taxon>Agaricomycetes</taxon>
        <taxon>Cantharellales</taxon>
        <taxon>Ceratobasidiaceae</taxon>
        <taxon>Rhizoctonia</taxon>
    </lineage>
</organism>
<reference evidence="2 3" key="1">
    <citation type="submission" date="2013-12" db="EMBL/GenBank/DDBJ databases">
        <authorList>
            <person name="Cubeta M."/>
            <person name="Pakala S."/>
            <person name="Fedorova N."/>
            <person name="Thomas E."/>
            <person name="Dean R."/>
            <person name="Jabaji S."/>
            <person name="Neate S."/>
            <person name="Toda T."/>
            <person name="Tavantzis S."/>
            <person name="Vilgalys R."/>
            <person name="Bharathan N."/>
            <person name="Pakala S."/>
            <person name="Losada L.S."/>
            <person name="Zafar N."/>
            <person name="Nierman W."/>
        </authorList>
    </citation>
    <scope>NUCLEOTIDE SEQUENCE [LARGE SCALE GENOMIC DNA]</scope>
    <source>
        <strain evidence="2 3">123E</strain>
    </source>
</reference>
<feature type="compositionally biased region" description="Polar residues" evidence="1">
    <location>
        <begin position="149"/>
        <end position="161"/>
    </location>
</feature>
<evidence type="ECO:0000256" key="1">
    <source>
        <dbReference type="SAM" id="MobiDB-lite"/>
    </source>
</evidence>
<name>A0A074RD82_9AGAM</name>
<feature type="compositionally biased region" description="Basic and acidic residues" evidence="1">
    <location>
        <begin position="86"/>
        <end position="96"/>
    </location>
</feature>
<feature type="compositionally biased region" description="Acidic residues" evidence="1">
    <location>
        <begin position="74"/>
        <end position="85"/>
    </location>
</feature>
<dbReference type="Proteomes" id="UP000027456">
    <property type="component" value="Unassembled WGS sequence"/>
</dbReference>
<evidence type="ECO:0000313" key="3">
    <source>
        <dbReference type="Proteomes" id="UP000027456"/>
    </source>
</evidence>
<dbReference type="HOGENOM" id="CLU_1492590_0_0_1"/>
<feature type="compositionally biased region" description="Polar residues" evidence="1">
    <location>
        <begin position="172"/>
        <end position="181"/>
    </location>
</feature>